<gene>
    <name evidence="9" type="primary">rhcR</name>
    <name evidence="8" type="ORF">Abci_002_080</name>
    <name evidence="9" type="ORF">ACI01nite_21830</name>
</gene>
<keyword evidence="11" id="KW-1185">Reference proteome</keyword>
<dbReference type="NCBIfam" id="TIGR01102">
    <property type="entry name" value="yscR"/>
    <property type="match status" value="1"/>
</dbReference>
<evidence type="ECO:0000256" key="4">
    <source>
        <dbReference type="ARBA" id="ARBA00022692"/>
    </source>
</evidence>
<dbReference type="Proteomes" id="UP000032671">
    <property type="component" value="Unassembled WGS sequence"/>
</dbReference>
<dbReference type="GO" id="GO:0009306">
    <property type="term" value="P:protein secretion"/>
    <property type="evidence" value="ECO:0007669"/>
    <property type="project" value="UniProtKB-UniRule"/>
</dbReference>
<evidence type="ECO:0000256" key="7">
    <source>
        <dbReference type="RuleBase" id="RU362070"/>
    </source>
</evidence>
<evidence type="ECO:0000256" key="2">
    <source>
        <dbReference type="ARBA" id="ARBA00006257"/>
    </source>
</evidence>
<keyword evidence="6 7" id="KW-0472">Membrane</keyword>
<evidence type="ECO:0000313" key="9">
    <source>
        <dbReference type="EMBL" id="GEL59581.1"/>
    </source>
</evidence>
<keyword evidence="4 7" id="KW-0812">Transmembrane</keyword>
<comment type="subcellular location">
    <subcellularLocation>
        <location evidence="1">Cell membrane</location>
        <topology evidence="1">Multi-pass membrane protein</topology>
    </subcellularLocation>
</comment>
<evidence type="ECO:0000256" key="3">
    <source>
        <dbReference type="ARBA" id="ARBA00022475"/>
    </source>
</evidence>
<dbReference type="EMBL" id="BAMV01000002">
    <property type="protein sequence ID" value="GAN59203.1"/>
    <property type="molecule type" value="Genomic_DNA"/>
</dbReference>
<reference evidence="9 11" key="2">
    <citation type="submission" date="2019-07" db="EMBL/GenBank/DDBJ databases">
        <title>Whole genome shotgun sequence of Acetobacter cibinongensis NBRC 16605.</title>
        <authorList>
            <person name="Hosoyama A."/>
            <person name="Uohara A."/>
            <person name="Ohji S."/>
            <person name="Ichikawa N."/>
        </authorList>
    </citation>
    <scope>NUCLEOTIDE SEQUENCE [LARGE SCALE GENOMIC DNA]</scope>
    <source>
        <strain evidence="9 11">NBRC 16605</strain>
    </source>
</reference>
<keyword evidence="8" id="KW-0969">Cilium</keyword>
<evidence type="ECO:0000256" key="6">
    <source>
        <dbReference type="ARBA" id="ARBA00023136"/>
    </source>
</evidence>
<keyword evidence="8" id="KW-0966">Cell projection</keyword>
<feature type="transmembrane region" description="Helical" evidence="7">
    <location>
        <begin position="161"/>
        <end position="183"/>
    </location>
</feature>
<dbReference type="EMBL" id="BJVU01000010">
    <property type="protein sequence ID" value="GEL59581.1"/>
    <property type="molecule type" value="Genomic_DNA"/>
</dbReference>
<feature type="transmembrane region" description="Helical" evidence="7">
    <location>
        <begin position="12"/>
        <end position="43"/>
    </location>
</feature>
<sequence length="219" mass="23546">MNNLVSPDISAVLVGITALGFVTFAAVTMTSFIKIAVVLFLLRNALGIQQTPPNIVLYGIALLLSIYVMAPVAMSAYAAAVTSPIDHMTLSDMLAAGQRAEQPVKAFMLRFTSPGEREFFTNATMRVWGTESGLKAAPDDLLIVLPSFLLSELQRAFEIGFLLYLPFIAIDLVVTAVLMAMGMSSVSPSTIGVPLKLFLFVAITGWTRLIHGLVLSYAT</sequence>
<dbReference type="NCBIfam" id="NF009438">
    <property type="entry name" value="PRK12797.1"/>
    <property type="match status" value="1"/>
</dbReference>
<dbReference type="Proteomes" id="UP000321891">
    <property type="component" value="Unassembled WGS sequence"/>
</dbReference>
<dbReference type="AlphaFoldDB" id="A0A0D6N0V7"/>
<keyword evidence="5 7" id="KW-1133">Transmembrane helix</keyword>
<keyword evidence="8" id="KW-0282">Flagellum</keyword>
<dbReference type="PRINTS" id="PR01302">
    <property type="entry name" value="TYPE3IMPPROT"/>
</dbReference>
<organism evidence="8 10">
    <name type="scientific">Acetobacter cibinongensis</name>
    <dbReference type="NCBI Taxonomy" id="146475"/>
    <lineage>
        <taxon>Bacteria</taxon>
        <taxon>Pseudomonadati</taxon>
        <taxon>Pseudomonadota</taxon>
        <taxon>Alphaproteobacteria</taxon>
        <taxon>Acetobacterales</taxon>
        <taxon>Acetobacteraceae</taxon>
        <taxon>Acetobacter</taxon>
    </lineage>
</organism>
<dbReference type="GO" id="GO:0005886">
    <property type="term" value="C:plasma membrane"/>
    <property type="evidence" value="ECO:0007669"/>
    <property type="project" value="UniProtKB-SubCell"/>
</dbReference>
<evidence type="ECO:0000313" key="11">
    <source>
        <dbReference type="Proteomes" id="UP000321891"/>
    </source>
</evidence>
<dbReference type="Pfam" id="PF00813">
    <property type="entry name" value="FliP"/>
    <property type="match status" value="1"/>
</dbReference>
<evidence type="ECO:0000256" key="1">
    <source>
        <dbReference type="ARBA" id="ARBA00004651"/>
    </source>
</evidence>
<evidence type="ECO:0000256" key="5">
    <source>
        <dbReference type="ARBA" id="ARBA00022989"/>
    </source>
</evidence>
<evidence type="ECO:0000313" key="8">
    <source>
        <dbReference type="EMBL" id="GAN59203.1"/>
    </source>
</evidence>
<dbReference type="PANTHER" id="PTHR30587">
    <property type="entry name" value="FLAGELLAR BIOSYNTHETIC PROTEIN FLIP"/>
    <property type="match status" value="1"/>
</dbReference>
<reference evidence="8 10" key="1">
    <citation type="submission" date="2012-11" db="EMBL/GenBank/DDBJ databases">
        <title>Whole genome sequence of Acetobacter cibinongensis 4H-1.</title>
        <authorList>
            <person name="Azuma Y."/>
            <person name="Higashiura N."/>
            <person name="Hirakawa H."/>
            <person name="Matsushita K."/>
        </authorList>
    </citation>
    <scope>NUCLEOTIDE SEQUENCE [LARGE SCALE GENOMIC DNA]</scope>
    <source>
        <strain evidence="8 10">4H-1</strain>
    </source>
</reference>
<name>A0A0D6N0V7_9PROT</name>
<accession>A0A0D6N0V7</accession>
<feature type="transmembrane region" description="Helical" evidence="7">
    <location>
        <begin position="55"/>
        <end position="80"/>
    </location>
</feature>
<dbReference type="PANTHER" id="PTHR30587:SF2">
    <property type="entry name" value="SURFACE PRESENTATION OF ANTIGENS PROTEIN SPAP"/>
    <property type="match status" value="1"/>
</dbReference>
<dbReference type="RefSeq" id="WP_084597458.1">
    <property type="nucleotide sequence ID" value="NZ_BAMV01000002.1"/>
</dbReference>
<feature type="transmembrane region" description="Helical" evidence="7">
    <location>
        <begin position="195"/>
        <end position="218"/>
    </location>
</feature>
<evidence type="ECO:0000313" key="10">
    <source>
        <dbReference type="Proteomes" id="UP000032671"/>
    </source>
</evidence>
<dbReference type="STRING" id="1231339.Abci_002_080"/>
<accession>A0A6N3SQF5</accession>
<comment type="similarity">
    <text evidence="2 7">Belongs to the FliP/MopC/SpaP family.</text>
</comment>
<dbReference type="InterPro" id="IPR005838">
    <property type="entry name" value="T3SS_IM_P"/>
</dbReference>
<dbReference type="InterPro" id="IPR005773">
    <property type="entry name" value="T3SS_YscR-like"/>
</dbReference>
<proteinExistence type="inferred from homology"/>
<protein>
    <submittedName>
        <fullName evidence="9">EscR/YscR/HrcR family type III secretion system export apparatus protein</fullName>
    </submittedName>
    <submittedName>
        <fullName evidence="8">Flagellar biosynthesis protein FliP</fullName>
    </submittedName>
</protein>
<comment type="caution">
    <text evidence="8">The sequence shown here is derived from an EMBL/GenBank/DDBJ whole genome shotgun (WGS) entry which is preliminary data.</text>
</comment>
<dbReference type="PROSITE" id="PS01060">
    <property type="entry name" value="FLIP_1"/>
    <property type="match status" value="1"/>
</dbReference>
<keyword evidence="3 7" id="KW-1003">Cell membrane</keyword>